<dbReference type="Proteomes" id="UP001231124">
    <property type="component" value="Unassembled WGS sequence"/>
</dbReference>
<name>A0ABU0I0F4_9HYPH</name>
<evidence type="ECO:0000313" key="2">
    <source>
        <dbReference type="Proteomes" id="UP001231124"/>
    </source>
</evidence>
<gene>
    <name evidence="1" type="ORF">QO012_002570</name>
</gene>
<sequence length="112" mass="11935">MRLRDLHFPKVINHAGSSCSKVAAENQDGFDMQDDNTKHLYCVADGAIAEVRMVGTEPQSVECPTCGQSDTFKDAVASALGDQFGSMLGGAFAGSKTIKVTKSAPQGRWRLA</sequence>
<comment type="caution">
    <text evidence="1">The sequence shown here is derived from an EMBL/GenBank/DDBJ whole genome shotgun (WGS) entry which is preliminary data.</text>
</comment>
<keyword evidence="2" id="KW-1185">Reference proteome</keyword>
<organism evidence="1 2">
    <name type="scientific">Methylobacterium aerolatum</name>
    <dbReference type="NCBI Taxonomy" id="418708"/>
    <lineage>
        <taxon>Bacteria</taxon>
        <taxon>Pseudomonadati</taxon>
        <taxon>Pseudomonadota</taxon>
        <taxon>Alphaproteobacteria</taxon>
        <taxon>Hyphomicrobiales</taxon>
        <taxon>Methylobacteriaceae</taxon>
        <taxon>Methylobacterium</taxon>
    </lineage>
</organism>
<accession>A0ABU0I0F4</accession>
<dbReference type="RefSeq" id="WP_238206054.1">
    <property type="nucleotide sequence ID" value="NZ_BPQE01000025.1"/>
</dbReference>
<dbReference type="EMBL" id="JAUSVP010000006">
    <property type="protein sequence ID" value="MDQ0448065.1"/>
    <property type="molecule type" value="Genomic_DNA"/>
</dbReference>
<protein>
    <submittedName>
        <fullName evidence="1">Uncharacterized protein</fullName>
    </submittedName>
</protein>
<proteinExistence type="predicted"/>
<reference evidence="1 2" key="1">
    <citation type="submission" date="2023-07" db="EMBL/GenBank/DDBJ databases">
        <title>Genomic Encyclopedia of Type Strains, Phase IV (KMG-IV): sequencing the most valuable type-strain genomes for metagenomic binning, comparative biology and taxonomic classification.</title>
        <authorList>
            <person name="Goeker M."/>
        </authorList>
    </citation>
    <scope>NUCLEOTIDE SEQUENCE [LARGE SCALE GENOMIC DNA]</scope>
    <source>
        <strain evidence="1 2">DSM 19013</strain>
    </source>
</reference>
<evidence type="ECO:0000313" key="1">
    <source>
        <dbReference type="EMBL" id="MDQ0448065.1"/>
    </source>
</evidence>